<dbReference type="Proteomes" id="UP000503318">
    <property type="component" value="Segment"/>
</dbReference>
<name>A0A6H0X5F5_BPTWO</name>
<organismHost>
    <name type="scientific">Twortvirus twort</name>
    <dbReference type="NCBI Taxonomy" id="55510"/>
</organismHost>
<evidence type="ECO:0000313" key="1">
    <source>
        <dbReference type="EMBL" id="QIW89149.1"/>
    </source>
</evidence>
<reference evidence="1 2" key="1">
    <citation type="submission" date="2020-03" db="EMBL/GenBank/DDBJ databases">
        <title>Variable regions in the genome of staphylococcal bacteriophage Twort.</title>
        <authorList>
            <person name="Glowacka-Rutkowska A."/>
            <person name="Gawor J."/>
            <person name="Lobocka M."/>
        </authorList>
    </citation>
    <scope>NUCLEOTIDE SEQUENCE [LARGE SCALE GENOMIC DNA]</scope>
</reference>
<organism evidence="1 2">
    <name type="scientific">Staphylococcus phage Twort (strain DSM 17442 / HER 48)</name>
    <name type="common">Bacteriophage Twort</name>
    <dbReference type="NCBI Taxonomy" id="2908167"/>
    <lineage>
        <taxon>Viruses</taxon>
        <taxon>Duplodnaviria</taxon>
        <taxon>Heunggongvirae</taxon>
        <taxon>Uroviricota</taxon>
        <taxon>Caudoviricetes</taxon>
        <taxon>Herelleviridae</taxon>
        <taxon>Twortvirinae</taxon>
        <taxon>Twortvirus</taxon>
        <taxon>Twortvirus twort</taxon>
    </lineage>
</organism>
<dbReference type="KEGG" id="vg:5130451"/>
<dbReference type="OrthoDB" id="10991at10239"/>
<dbReference type="RefSeq" id="YP_238610.1">
    <property type="nucleotide sequence ID" value="NC_007021.1"/>
</dbReference>
<dbReference type="SMR" id="A0A6H0X5F5"/>
<sequence>MEIQVDSLDFDTIKIKDKNNNETILSIREELKIDEVNLNESFMTQSSKFAYWANLLEIVRRYSEAEERKLETIGAQLNLSIREWYKQNKEKPTKDMIEARIMIDKNYQEQLKVVEEWNYKTKQLQYVVKAFEQRVNALTHLGAEQRLTNKNKVITNPYSH</sequence>
<accession>A0A6H0X5F5</accession>
<gene>
    <name evidence="1" type="ORF">TwortDSMZ_150</name>
</gene>
<protein>
    <submittedName>
        <fullName evidence="1">Chelatase</fullName>
    </submittedName>
</protein>
<evidence type="ECO:0000313" key="2">
    <source>
        <dbReference type="Proteomes" id="UP000503318"/>
    </source>
</evidence>
<proteinExistence type="predicted"/>
<dbReference type="EMBL" id="MT151386">
    <property type="protein sequence ID" value="QIW89149.1"/>
    <property type="molecule type" value="Genomic_DNA"/>
</dbReference>